<dbReference type="Pfam" id="PF00078">
    <property type="entry name" value="RVT_1"/>
    <property type="match status" value="1"/>
</dbReference>
<keyword evidence="7" id="KW-0378">Hydrolase</keyword>
<dbReference type="SMART" id="SM00343">
    <property type="entry name" value="ZnF_C2HC"/>
    <property type="match status" value="1"/>
</dbReference>
<evidence type="ECO:0000256" key="3">
    <source>
        <dbReference type="ARBA" id="ARBA00022679"/>
    </source>
</evidence>
<feature type="domain" description="Reverse transcriptase" evidence="14">
    <location>
        <begin position="576"/>
        <end position="755"/>
    </location>
</feature>
<keyword evidence="10" id="KW-0511">Multifunctional enzyme</keyword>
<evidence type="ECO:0000256" key="8">
    <source>
        <dbReference type="ARBA" id="ARBA00023125"/>
    </source>
</evidence>
<accession>A0AA97PN76</accession>
<dbReference type="GO" id="GO:0016779">
    <property type="term" value="F:nucleotidyltransferase activity"/>
    <property type="evidence" value="ECO:0007669"/>
    <property type="project" value="UniProtKB-KW"/>
</dbReference>
<dbReference type="Pfam" id="PF00098">
    <property type="entry name" value="zf-CCHC"/>
    <property type="match status" value="1"/>
</dbReference>
<evidence type="ECO:0000313" key="15">
    <source>
        <dbReference type="EMBL" id="ELQ40936.1"/>
    </source>
</evidence>
<evidence type="ECO:0000256" key="4">
    <source>
        <dbReference type="ARBA" id="ARBA00022695"/>
    </source>
</evidence>
<dbReference type="InterPro" id="IPR041577">
    <property type="entry name" value="RT_RNaseH_2"/>
</dbReference>
<dbReference type="InterPro" id="IPR043128">
    <property type="entry name" value="Rev_trsase/Diguanyl_cyclase"/>
</dbReference>
<evidence type="ECO:0000256" key="6">
    <source>
        <dbReference type="ARBA" id="ARBA00022750"/>
    </source>
</evidence>
<proteinExistence type="predicted"/>
<feature type="compositionally biased region" description="Basic residues" evidence="12">
    <location>
        <begin position="954"/>
        <end position="969"/>
    </location>
</feature>
<dbReference type="InterPro" id="IPR000477">
    <property type="entry name" value="RT_dom"/>
</dbReference>
<organism evidence="15">
    <name type="scientific">Pyricularia oryzae (strain Y34)</name>
    <name type="common">Rice blast fungus</name>
    <name type="synonym">Magnaporthe oryzae</name>
    <dbReference type="NCBI Taxonomy" id="1143189"/>
    <lineage>
        <taxon>Eukaryota</taxon>
        <taxon>Fungi</taxon>
        <taxon>Dikarya</taxon>
        <taxon>Ascomycota</taxon>
        <taxon>Pezizomycotina</taxon>
        <taxon>Sordariomycetes</taxon>
        <taxon>Sordariomycetidae</taxon>
        <taxon>Magnaporthales</taxon>
        <taxon>Pyriculariaceae</taxon>
        <taxon>Pyricularia</taxon>
    </lineage>
</organism>
<dbReference type="FunFam" id="3.30.70.270:FF:000020">
    <property type="entry name" value="Transposon Tf2-6 polyprotein-like Protein"/>
    <property type="match status" value="1"/>
</dbReference>
<sequence length="969" mass="112803">MARFYQRLKDEIKNELIKEERPQLLSEYVELAVKIDNRIYERKLEKKEGRGAWTPRPQAANTGRRRWETPQAPRAPRQSTSYGHHSGPMDLSATQHKKPYKDPKSGKCFKCDKAGHIARNCPNNTALIKTHQSRELNAAFKVPQEEHALQTWTRCYEDNCLVHRNSKDDAGWYPRRPKQVRVLAMGRRDTTGVSTSTRHSSHRDHKRTHKKEPLGQVHQVRQWQKNVQKAQQEEEEESYTEEALYNTETTEEDTLDDEGSVEELPPNQYSAARENDPQIYERKKIDPFRDNQSAWYKQKSRRPGPAPITKIVWNPNTRDNDRTTQAKKTPAPHKEKGGKELILDGKPIRALLDSGAQGNYIAPKLVNERRIPWRQKEEPYQLRTVEGEAVSYGNGTIETETVHLWMEGYGRRKQITLDITEIGDKDIILGIPWLRKSNPRINWVTGQIQWEECLASEGKPETRTSRSARRAREKYHEKIMAFLKKNQPPSEPTSDESRLSTGEKRSDLTTLVDNIPTDYQTYTKLFSPELETGLPEHSPFDHEIPLKKGTQPKFHKIYGLNQIQMETLDKYLDENLKKGYIRPSTSPAGYPILFVPKKNGKLRLCVDYRQLNDITVKNCYPLPLIGELRDMLYQAQWFTTLDLKGAYNLIRIKKGEEWKTAFRTRRGHFEYLVMPFGLTNAPATFQTMINHVLRKCLDIFVVVYLDDILVFSKTLEEHKQHVHTVLQKLQDAKLLIEPEKCIFHSKKVDFLEYTIAPGEIRMEASKIQAIKEWPQPKNVKDVRAFLGFVNFYRRFIKGYGKIATPLTNLTKKDLEFKWDKTENQTFEQLRDTVATEPVLRIPDPEKLFEVETDASDYAVGGQLGQKDEKGRLHPCAFFSQKLHGPELNYQIHNKELMAIIRAFEEWKPQLSGTKHEVLVYTDHKNLTHFTTSKDNLQKRNRKRQSRRSQPATRPRTHGTRRNPNHPHHG</sequence>
<feature type="compositionally biased region" description="Basic residues" evidence="12">
    <location>
        <begin position="199"/>
        <end position="210"/>
    </location>
</feature>
<feature type="domain" description="CCHC-type" evidence="13">
    <location>
        <begin position="107"/>
        <end position="123"/>
    </location>
</feature>
<name>A0AA97PN76_PYRO3</name>
<dbReference type="Proteomes" id="UP000011086">
    <property type="component" value="Unassembled WGS sequence"/>
</dbReference>
<dbReference type="InterPro" id="IPR050951">
    <property type="entry name" value="Retrovirus_Pol_polyprotein"/>
</dbReference>
<feature type="region of interest" description="Disordered" evidence="12">
    <location>
        <begin position="929"/>
        <end position="969"/>
    </location>
</feature>
<evidence type="ECO:0000259" key="13">
    <source>
        <dbReference type="PROSITE" id="PS50158"/>
    </source>
</evidence>
<dbReference type="Gene3D" id="3.30.70.270">
    <property type="match status" value="2"/>
</dbReference>
<dbReference type="GO" id="GO:0008270">
    <property type="term" value="F:zinc ion binding"/>
    <property type="evidence" value="ECO:0007669"/>
    <property type="project" value="UniProtKB-KW"/>
</dbReference>
<gene>
    <name evidence="15" type="ORF">OOU_Y34scaffold00319g1</name>
</gene>
<dbReference type="AlphaFoldDB" id="A0AA97PN76"/>
<feature type="region of interest" description="Disordered" evidence="12">
    <location>
        <begin position="187"/>
        <end position="264"/>
    </location>
</feature>
<dbReference type="PANTHER" id="PTHR37984">
    <property type="entry name" value="PROTEIN CBG26694"/>
    <property type="match status" value="1"/>
</dbReference>
<keyword evidence="9" id="KW-0496">Mitochondrion</keyword>
<dbReference type="Gene3D" id="3.10.10.10">
    <property type="entry name" value="HIV Type 1 Reverse Transcriptase, subunit A, domain 1"/>
    <property type="match status" value="1"/>
</dbReference>
<feature type="region of interest" description="Disordered" evidence="12">
    <location>
        <begin position="44"/>
        <end position="103"/>
    </location>
</feature>
<dbReference type="PROSITE" id="PS50878">
    <property type="entry name" value="RT_POL"/>
    <property type="match status" value="1"/>
</dbReference>
<evidence type="ECO:0000256" key="12">
    <source>
        <dbReference type="SAM" id="MobiDB-lite"/>
    </source>
</evidence>
<dbReference type="SUPFAM" id="SSF57756">
    <property type="entry name" value="Retrovirus zinc finger-like domains"/>
    <property type="match status" value="1"/>
</dbReference>
<comment type="subcellular location">
    <subcellularLocation>
        <location evidence="1">Mitochondrion</location>
    </subcellularLocation>
</comment>
<feature type="region of interest" description="Disordered" evidence="12">
    <location>
        <begin position="482"/>
        <end position="507"/>
    </location>
</feature>
<evidence type="ECO:0000256" key="5">
    <source>
        <dbReference type="ARBA" id="ARBA00022722"/>
    </source>
</evidence>
<keyword evidence="8" id="KW-0238">DNA-binding</keyword>
<feature type="compositionally biased region" description="Basic and acidic residues" evidence="12">
    <location>
        <begin position="495"/>
        <end position="507"/>
    </location>
</feature>
<dbReference type="GO" id="GO:0004519">
    <property type="term" value="F:endonuclease activity"/>
    <property type="evidence" value="ECO:0007669"/>
    <property type="project" value="UniProtKB-KW"/>
</dbReference>
<dbReference type="PROSITE" id="PS50158">
    <property type="entry name" value="ZF_CCHC"/>
    <property type="match status" value="1"/>
</dbReference>
<dbReference type="EMBL" id="JH793838">
    <property type="protein sequence ID" value="ELQ40936.1"/>
    <property type="molecule type" value="Genomic_DNA"/>
</dbReference>
<dbReference type="InterPro" id="IPR021109">
    <property type="entry name" value="Peptidase_aspartic_dom_sf"/>
</dbReference>
<evidence type="ECO:0000256" key="9">
    <source>
        <dbReference type="ARBA" id="ARBA00023128"/>
    </source>
</evidence>
<dbReference type="Gene3D" id="4.10.60.10">
    <property type="entry name" value="Zinc finger, CCHC-type"/>
    <property type="match status" value="1"/>
</dbReference>
<reference evidence="15" key="1">
    <citation type="journal article" date="2012" name="PLoS Genet.">
        <title>Comparative analysis of the genomes of two field isolates of the rice blast fungus Magnaporthe oryzae.</title>
        <authorList>
            <person name="Xue M."/>
            <person name="Yang J."/>
            <person name="Li Z."/>
            <person name="Hu S."/>
            <person name="Yao N."/>
            <person name="Dean R.A."/>
            <person name="Zhao W."/>
            <person name="Shen M."/>
            <person name="Zhang H."/>
            <person name="Li C."/>
            <person name="Liu L."/>
            <person name="Cao L."/>
            <person name="Xu X."/>
            <person name="Xing Y."/>
            <person name="Hsiang T."/>
            <person name="Zhang Z."/>
            <person name="Xu J.R."/>
            <person name="Peng Y.L."/>
        </authorList>
    </citation>
    <scope>NUCLEOTIDE SEQUENCE</scope>
    <source>
        <strain evidence="15">Y34</strain>
    </source>
</reference>
<dbReference type="InterPro" id="IPR001878">
    <property type="entry name" value="Znf_CCHC"/>
</dbReference>
<dbReference type="SUPFAM" id="SSF50630">
    <property type="entry name" value="Acid proteases"/>
    <property type="match status" value="1"/>
</dbReference>
<dbReference type="CDD" id="cd01647">
    <property type="entry name" value="RT_LTR"/>
    <property type="match status" value="1"/>
</dbReference>
<keyword evidence="6" id="KW-0064">Aspartyl protease</keyword>
<feature type="compositionally biased region" description="Acidic residues" evidence="12">
    <location>
        <begin position="249"/>
        <end position="261"/>
    </location>
</feature>
<evidence type="ECO:0000256" key="11">
    <source>
        <dbReference type="PROSITE-ProRule" id="PRU00047"/>
    </source>
</evidence>
<keyword evidence="4" id="KW-0548">Nucleotidyltransferase</keyword>
<keyword evidence="3" id="KW-0808">Transferase</keyword>
<evidence type="ECO:0008006" key="16">
    <source>
        <dbReference type="Google" id="ProtNLM"/>
    </source>
</evidence>
<dbReference type="PANTHER" id="PTHR37984:SF5">
    <property type="entry name" value="PROTEIN NYNRIN-LIKE"/>
    <property type="match status" value="1"/>
</dbReference>
<protein>
    <recommendedName>
        <fullName evidence="16">Reverse transcriptase</fullName>
    </recommendedName>
</protein>
<dbReference type="CDD" id="cd00303">
    <property type="entry name" value="retropepsin_like"/>
    <property type="match status" value="1"/>
</dbReference>
<dbReference type="Gene3D" id="2.40.70.10">
    <property type="entry name" value="Acid Proteases"/>
    <property type="match status" value="1"/>
</dbReference>
<keyword evidence="11" id="KW-0479">Metal-binding</keyword>
<evidence type="ECO:0000259" key="14">
    <source>
        <dbReference type="PROSITE" id="PS50878"/>
    </source>
</evidence>
<evidence type="ECO:0000256" key="7">
    <source>
        <dbReference type="ARBA" id="ARBA00022759"/>
    </source>
</evidence>
<keyword evidence="7" id="KW-0255">Endonuclease</keyword>
<dbReference type="Pfam" id="PF13975">
    <property type="entry name" value="gag-asp_proteas"/>
    <property type="match status" value="1"/>
</dbReference>
<keyword evidence="5" id="KW-0540">Nuclease</keyword>
<feature type="compositionally biased region" description="Polar residues" evidence="12">
    <location>
        <begin position="219"/>
        <end position="230"/>
    </location>
</feature>
<dbReference type="GO" id="GO:0003677">
    <property type="term" value="F:DNA binding"/>
    <property type="evidence" value="ECO:0007669"/>
    <property type="project" value="UniProtKB-KW"/>
</dbReference>
<feature type="region of interest" description="Disordered" evidence="12">
    <location>
        <begin position="295"/>
        <end position="338"/>
    </location>
</feature>
<dbReference type="GO" id="GO:0005739">
    <property type="term" value="C:mitochondrion"/>
    <property type="evidence" value="ECO:0007669"/>
    <property type="project" value="UniProtKB-SubCell"/>
</dbReference>
<dbReference type="GO" id="GO:0004190">
    <property type="term" value="F:aspartic-type endopeptidase activity"/>
    <property type="evidence" value="ECO:0007669"/>
    <property type="project" value="UniProtKB-KW"/>
</dbReference>
<dbReference type="CDD" id="cd09274">
    <property type="entry name" value="RNase_HI_RT_Ty3"/>
    <property type="match status" value="1"/>
</dbReference>
<evidence type="ECO:0000256" key="10">
    <source>
        <dbReference type="ARBA" id="ARBA00023268"/>
    </source>
</evidence>
<dbReference type="Pfam" id="PF17919">
    <property type="entry name" value="RT_RNaseH_2"/>
    <property type="match status" value="1"/>
</dbReference>
<dbReference type="SUPFAM" id="SSF56672">
    <property type="entry name" value="DNA/RNA polymerases"/>
    <property type="match status" value="1"/>
</dbReference>
<keyword evidence="11" id="KW-0863">Zinc-finger</keyword>
<keyword evidence="2" id="KW-0645">Protease</keyword>
<keyword evidence="11" id="KW-0862">Zinc</keyword>
<dbReference type="InterPro" id="IPR036875">
    <property type="entry name" value="Znf_CCHC_sf"/>
</dbReference>
<evidence type="ECO:0000256" key="2">
    <source>
        <dbReference type="ARBA" id="ARBA00022670"/>
    </source>
</evidence>
<dbReference type="GO" id="GO:0006508">
    <property type="term" value="P:proteolysis"/>
    <property type="evidence" value="ECO:0007669"/>
    <property type="project" value="UniProtKB-KW"/>
</dbReference>
<dbReference type="InterPro" id="IPR043502">
    <property type="entry name" value="DNA/RNA_pol_sf"/>
</dbReference>
<evidence type="ECO:0000256" key="1">
    <source>
        <dbReference type="ARBA" id="ARBA00004173"/>
    </source>
</evidence>